<name>A0ACC3C948_PYRYE</name>
<comment type="caution">
    <text evidence="1">The sequence shown here is derived from an EMBL/GenBank/DDBJ whole genome shotgun (WGS) entry which is preliminary data.</text>
</comment>
<proteinExistence type="predicted"/>
<dbReference type="EMBL" id="CM020619">
    <property type="protein sequence ID" value="KAK1866635.1"/>
    <property type="molecule type" value="Genomic_DNA"/>
</dbReference>
<evidence type="ECO:0000313" key="2">
    <source>
        <dbReference type="Proteomes" id="UP000798662"/>
    </source>
</evidence>
<protein>
    <submittedName>
        <fullName evidence="1">Uncharacterized protein</fullName>
    </submittedName>
</protein>
<reference evidence="1" key="1">
    <citation type="submission" date="2019-11" db="EMBL/GenBank/DDBJ databases">
        <title>Nori genome reveals adaptations in red seaweeds to the harsh intertidal environment.</title>
        <authorList>
            <person name="Wang D."/>
            <person name="Mao Y."/>
        </authorList>
    </citation>
    <scope>NUCLEOTIDE SEQUENCE</scope>
    <source>
        <tissue evidence="1">Gametophyte</tissue>
    </source>
</reference>
<accession>A0ACC3C948</accession>
<keyword evidence="2" id="KW-1185">Reference proteome</keyword>
<dbReference type="Proteomes" id="UP000798662">
    <property type="component" value="Chromosome 2"/>
</dbReference>
<evidence type="ECO:0000313" key="1">
    <source>
        <dbReference type="EMBL" id="KAK1866635.1"/>
    </source>
</evidence>
<organism evidence="1 2">
    <name type="scientific">Pyropia yezoensis</name>
    <name type="common">Susabi-nori</name>
    <name type="synonym">Porphyra yezoensis</name>
    <dbReference type="NCBI Taxonomy" id="2788"/>
    <lineage>
        <taxon>Eukaryota</taxon>
        <taxon>Rhodophyta</taxon>
        <taxon>Bangiophyceae</taxon>
        <taxon>Bangiales</taxon>
        <taxon>Bangiaceae</taxon>
        <taxon>Pyropia</taxon>
    </lineage>
</organism>
<gene>
    <name evidence="1" type="ORF">I4F81_009151</name>
</gene>
<sequence>MLSARLHRRCTQRWWRTLLAAAAAAAAAAVAPSHAVKVTAATSVVAPAIAQEVPGATPTPPAPAPLGACAPRLASHPAEWAACRNGSLCLLFLAEPPFIHTGGLDSGADPDSALYPGRPFPCGEYGARNLSGLSFGLHATAWPAPTDLCAWAGPDCTFNGMVELLAESRGPGHPGHGMALGAGGLLSFTSRRARLGTSSDSMFEDKLVIVRRIPKSNRLWAGAGTSFSALVWPLSGRTWALIGAAMCAYVVWSGILSVWRPTSVLGHGTRRRRLIVLQWLLNFTRNMCGGRLYPHEEHFATAYALHRVALIMAVSIVLLFFEAALILGAHPPALTKTMRGLSDEELCVWSVTPGTATEQAWLDLVNSGRASDPIDVEGVTAGTTPRQWMSCDFPSNCHEAVRVGAANRNPACPAGSTMDMHVSWLTEVQWAFARNPELCGELEVLDSEEELFSFTTGWMYADDGGGGAGRKLATPAATAAVAARVREINVAIRAARASRLTQRAMDTVVSRTVPCAAAGVRVPPGLLVIPLGVVLLVPAVAAAVAAWGMPRLLDALVEERGVGHVA</sequence>